<evidence type="ECO:0000313" key="1">
    <source>
        <dbReference type="EMBL" id="KIH59849.1"/>
    </source>
</evidence>
<protein>
    <submittedName>
        <fullName evidence="1">Uncharacterized protein</fullName>
    </submittedName>
</protein>
<dbReference type="AlphaFoldDB" id="A0A0C2GLP5"/>
<dbReference type="Proteomes" id="UP000054047">
    <property type="component" value="Unassembled WGS sequence"/>
</dbReference>
<sequence length="136" mass="14848">MKQSSRSSGGASNRSPGRRPAQLICLRASTSFHVVMNTLAVLTCPSGWRPETHVVAATPEATPSARSNSLQLAASRAIRMMSSRAWRASPPRHLTQTSYPGHRREVAITGDKIATLPKTENVEFELGPQKESIWRA</sequence>
<keyword evidence="2" id="KW-1185">Reference proteome</keyword>
<gene>
    <name evidence="1" type="ORF">ANCDUO_09910</name>
</gene>
<dbReference type="EMBL" id="KN731562">
    <property type="protein sequence ID" value="KIH59849.1"/>
    <property type="molecule type" value="Genomic_DNA"/>
</dbReference>
<organism evidence="1 2">
    <name type="scientific">Ancylostoma duodenale</name>
    <dbReference type="NCBI Taxonomy" id="51022"/>
    <lineage>
        <taxon>Eukaryota</taxon>
        <taxon>Metazoa</taxon>
        <taxon>Ecdysozoa</taxon>
        <taxon>Nematoda</taxon>
        <taxon>Chromadorea</taxon>
        <taxon>Rhabditida</taxon>
        <taxon>Rhabditina</taxon>
        <taxon>Rhabditomorpha</taxon>
        <taxon>Strongyloidea</taxon>
        <taxon>Ancylostomatidae</taxon>
        <taxon>Ancylostomatinae</taxon>
        <taxon>Ancylostoma</taxon>
    </lineage>
</organism>
<name>A0A0C2GLP5_9BILA</name>
<proteinExistence type="predicted"/>
<reference evidence="1 2" key="1">
    <citation type="submission" date="2013-12" db="EMBL/GenBank/DDBJ databases">
        <title>Draft genome of the parsitic nematode Ancylostoma duodenale.</title>
        <authorList>
            <person name="Mitreva M."/>
        </authorList>
    </citation>
    <scope>NUCLEOTIDE SEQUENCE [LARGE SCALE GENOMIC DNA]</scope>
    <source>
        <strain evidence="1 2">Zhejiang</strain>
    </source>
</reference>
<accession>A0A0C2GLP5</accession>
<evidence type="ECO:0000313" key="2">
    <source>
        <dbReference type="Proteomes" id="UP000054047"/>
    </source>
</evidence>